<accession>A0A146KQA9</accession>
<feature type="region of interest" description="Disordered" evidence="1">
    <location>
        <begin position="1"/>
        <end position="39"/>
    </location>
</feature>
<gene>
    <name evidence="2" type="ORF">g.28935</name>
</gene>
<name>A0A146KQA9_LYGHE</name>
<feature type="non-terminal residue" evidence="2">
    <location>
        <position position="101"/>
    </location>
</feature>
<organism evidence="2">
    <name type="scientific">Lygus hesperus</name>
    <name type="common">Western plant bug</name>
    <dbReference type="NCBI Taxonomy" id="30085"/>
    <lineage>
        <taxon>Eukaryota</taxon>
        <taxon>Metazoa</taxon>
        <taxon>Ecdysozoa</taxon>
        <taxon>Arthropoda</taxon>
        <taxon>Hexapoda</taxon>
        <taxon>Insecta</taxon>
        <taxon>Pterygota</taxon>
        <taxon>Neoptera</taxon>
        <taxon>Paraneoptera</taxon>
        <taxon>Hemiptera</taxon>
        <taxon>Heteroptera</taxon>
        <taxon>Panheteroptera</taxon>
        <taxon>Cimicomorpha</taxon>
        <taxon>Miridae</taxon>
        <taxon>Mirini</taxon>
        <taxon>Lygus</taxon>
    </lineage>
</organism>
<evidence type="ECO:0000256" key="1">
    <source>
        <dbReference type="SAM" id="MobiDB-lite"/>
    </source>
</evidence>
<evidence type="ECO:0000313" key="2">
    <source>
        <dbReference type="EMBL" id="JAP97421.1"/>
    </source>
</evidence>
<feature type="region of interest" description="Disordered" evidence="1">
    <location>
        <begin position="63"/>
        <end position="101"/>
    </location>
</feature>
<sequence>MRSKERTTAIELKLPATRLSHRVQPSVSSSSPRTGGQTDSLFLLPRCPCDGHPPARWVRGLKLRPSRGRSDHKGLVSSPHCCDPTESLNKTPTHFKHHVIS</sequence>
<reference evidence="2" key="1">
    <citation type="journal article" date="2016" name="Gigascience">
        <title>De novo construction of an expanded transcriptome assembly for the western tarnished plant bug, Lygus hesperus.</title>
        <authorList>
            <person name="Tassone E.E."/>
            <person name="Geib S.M."/>
            <person name="Hall B."/>
            <person name="Fabrick J.A."/>
            <person name="Brent C.S."/>
            <person name="Hull J.J."/>
        </authorList>
    </citation>
    <scope>NUCLEOTIDE SEQUENCE</scope>
</reference>
<proteinExistence type="predicted"/>
<protein>
    <submittedName>
        <fullName evidence="2">Uncharacterized protein</fullName>
    </submittedName>
</protein>
<feature type="compositionally biased region" description="Low complexity" evidence="1">
    <location>
        <begin position="22"/>
        <end position="33"/>
    </location>
</feature>
<dbReference type="AlphaFoldDB" id="A0A146KQA9"/>
<dbReference type="EMBL" id="GDHC01021207">
    <property type="protein sequence ID" value="JAP97421.1"/>
    <property type="molecule type" value="Transcribed_RNA"/>
</dbReference>